<name>A0A3N2CQX7_9ACTN</name>
<dbReference type="Pfam" id="PF16859">
    <property type="entry name" value="TetR_C_11"/>
    <property type="match status" value="1"/>
</dbReference>
<evidence type="ECO:0000259" key="6">
    <source>
        <dbReference type="PROSITE" id="PS50977"/>
    </source>
</evidence>
<organism evidence="7 8">
    <name type="scientific">Nocardioides aurantiacus</name>
    <dbReference type="NCBI Taxonomy" id="86796"/>
    <lineage>
        <taxon>Bacteria</taxon>
        <taxon>Bacillati</taxon>
        <taxon>Actinomycetota</taxon>
        <taxon>Actinomycetes</taxon>
        <taxon>Propionibacteriales</taxon>
        <taxon>Nocardioidaceae</taxon>
        <taxon>Nocardioides</taxon>
    </lineage>
</organism>
<dbReference type="GO" id="GO:0000976">
    <property type="term" value="F:transcription cis-regulatory region binding"/>
    <property type="evidence" value="ECO:0007669"/>
    <property type="project" value="TreeGrafter"/>
</dbReference>
<protein>
    <submittedName>
        <fullName evidence="7">TetR family transcriptional regulator</fullName>
    </submittedName>
</protein>
<dbReference type="AlphaFoldDB" id="A0A3N2CQX7"/>
<proteinExistence type="predicted"/>
<evidence type="ECO:0000256" key="2">
    <source>
        <dbReference type="ARBA" id="ARBA00023125"/>
    </source>
</evidence>
<dbReference type="SUPFAM" id="SSF46689">
    <property type="entry name" value="Homeodomain-like"/>
    <property type="match status" value="1"/>
</dbReference>
<comment type="caution">
    <text evidence="7">The sequence shown here is derived from an EMBL/GenBank/DDBJ whole genome shotgun (WGS) entry which is preliminary data.</text>
</comment>
<dbReference type="Pfam" id="PF00440">
    <property type="entry name" value="TetR_N"/>
    <property type="match status" value="1"/>
</dbReference>
<dbReference type="InterPro" id="IPR011075">
    <property type="entry name" value="TetR_C"/>
</dbReference>
<evidence type="ECO:0000256" key="3">
    <source>
        <dbReference type="ARBA" id="ARBA00023163"/>
    </source>
</evidence>
<evidence type="ECO:0000256" key="4">
    <source>
        <dbReference type="PROSITE-ProRule" id="PRU00335"/>
    </source>
</evidence>
<dbReference type="InterPro" id="IPR009057">
    <property type="entry name" value="Homeodomain-like_sf"/>
</dbReference>
<dbReference type="PANTHER" id="PTHR30055">
    <property type="entry name" value="HTH-TYPE TRANSCRIPTIONAL REGULATOR RUTR"/>
    <property type="match status" value="1"/>
</dbReference>
<dbReference type="PANTHER" id="PTHR30055:SF149">
    <property type="entry name" value="TETR-FAMILY TRANSCRIPTIONAL REGULATOR"/>
    <property type="match status" value="1"/>
</dbReference>
<dbReference type="InterPro" id="IPR036271">
    <property type="entry name" value="Tet_transcr_reg_TetR-rel_C_sf"/>
</dbReference>
<evidence type="ECO:0000256" key="5">
    <source>
        <dbReference type="SAM" id="MobiDB-lite"/>
    </source>
</evidence>
<keyword evidence="2 4" id="KW-0238">DNA-binding</keyword>
<evidence type="ECO:0000313" key="7">
    <source>
        <dbReference type="EMBL" id="ROR89935.1"/>
    </source>
</evidence>
<reference evidence="7 8" key="1">
    <citation type="submission" date="2018-11" db="EMBL/GenBank/DDBJ databases">
        <title>Sequencing the genomes of 1000 actinobacteria strains.</title>
        <authorList>
            <person name="Klenk H.-P."/>
        </authorList>
    </citation>
    <scope>NUCLEOTIDE SEQUENCE [LARGE SCALE GENOMIC DNA]</scope>
    <source>
        <strain evidence="7 8">DSM 12652</strain>
    </source>
</reference>
<dbReference type="Proteomes" id="UP000281738">
    <property type="component" value="Unassembled WGS sequence"/>
</dbReference>
<feature type="domain" description="HTH tetR-type" evidence="6">
    <location>
        <begin position="12"/>
        <end position="72"/>
    </location>
</feature>
<dbReference type="Gene3D" id="1.10.10.60">
    <property type="entry name" value="Homeodomain-like"/>
    <property type="match status" value="1"/>
</dbReference>
<dbReference type="InterPro" id="IPR050109">
    <property type="entry name" value="HTH-type_TetR-like_transc_reg"/>
</dbReference>
<keyword evidence="8" id="KW-1185">Reference proteome</keyword>
<dbReference type="InterPro" id="IPR001647">
    <property type="entry name" value="HTH_TetR"/>
</dbReference>
<evidence type="ECO:0000313" key="8">
    <source>
        <dbReference type="Proteomes" id="UP000281738"/>
    </source>
</evidence>
<feature type="region of interest" description="Disordered" evidence="5">
    <location>
        <begin position="195"/>
        <end position="223"/>
    </location>
</feature>
<keyword evidence="3" id="KW-0804">Transcription</keyword>
<sequence length="223" mass="23664">MTPPQLRPRVEGAREEEILDATVRLLLSAGYDRLTLDAVAKEARASKATLYRRWDGKASLVVDAMVRAKQAPQVEVHDTGTLRGDLLATFCGRHGLGTGDASGLLGAVMTAVSNDPDFAERFRSAFIAPKVEASLRIYRRATERGEIDAALDLDVVAPSLAGIVLHRAFVLGLPVDDDVVRRVIDHVILPAVGLGAPAPGTPGPTPGTTVTARTTTHSQEATS</sequence>
<feature type="DNA-binding region" description="H-T-H motif" evidence="4">
    <location>
        <begin position="35"/>
        <end position="54"/>
    </location>
</feature>
<dbReference type="EMBL" id="RKHO01000001">
    <property type="protein sequence ID" value="ROR89935.1"/>
    <property type="molecule type" value="Genomic_DNA"/>
</dbReference>
<gene>
    <name evidence="7" type="ORF">EDD33_0766</name>
</gene>
<dbReference type="PRINTS" id="PR00455">
    <property type="entry name" value="HTHTETR"/>
</dbReference>
<dbReference type="SUPFAM" id="SSF48498">
    <property type="entry name" value="Tetracyclin repressor-like, C-terminal domain"/>
    <property type="match status" value="1"/>
</dbReference>
<feature type="compositionally biased region" description="Low complexity" evidence="5">
    <location>
        <begin position="206"/>
        <end position="216"/>
    </location>
</feature>
<dbReference type="OrthoDB" id="9796019at2"/>
<evidence type="ECO:0000256" key="1">
    <source>
        <dbReference type="ARBA" id="ARBA00023015"/>
    </source>
</evidence>
<accession>A0A3N2CQX7</accession>
<dbReference type="PROSITE" id="PS50977">
    <property type="entry name" value="HTH_TETR_2"/>
    <property type="match status" value="1"/>
</dbReference>
<keyword evidence="1" id="KW-0805">Transcription regulation</keyword>
<dbReference type="PROSITE" id="PS01081">
    <property type="entry name" value="HTH_TETR_1"/>
    <property type="match status" value="1"/>
</dbReference>
<dbReference type="InterPro" id="IPR023772">
    <property type="entry name" value="DNA-bd_HTH_TetR-type_CS"/>
</dbReference>
<dbReference type="RefSeq" id="WP_123389178.1">
    <property type="nucleotide sequence ID" value="NZ_RKHO01000001.1"/>
</dbReference>
<dbReference type="Gene3D" id="1.10.357.10">
    <property type="entry name" value="Tetracycline Repressor, domain 2"/>
    <property type="match status" value="1"/>
</dbReference>
<dbReference type="GO" id="GO:0003700">
    <property type="term" value="F:DNA-binding transcription factor activity"/>
    <property type="evidence" value="ECO:0007669"/>
    <property type="project" value="TreeGrafter"/>
</dbReference>